<evidence type="ECO:0000313" key="1">
    <source>
        <dbReference type="EMBL" id="MFC4424648.1"/>
    </source>
</evidence>
<dbReference type="Proteomes" id="UP001595998">
    <property type="component" value="Unassembled WGS sequence"/>
</dbReference>
<dbReference type="EMBL" id="JBHSEH010000001">
    <property type="protein sequence ID" value="MFC4424648.1"/>
    <property type="molecule type" value="Genomic_DNA"/>
</dbReference>
<accession>A0ABV8XLM2</accession>
<proteinExistence type="predicted"/>
<sequence length="97" mass="10963">MMHHLNTKTYDGGSGKVPENPRVDLWHSLTLHEPHQPMALAAWLNGTPNLTDLEDLTDGEAIAMTERLVNSPLYTLAGWIRYLQGKAEERDGKAWLR</sequence>
<keyword evidence="2" id="KW-1185">Reference proteome</keyword>
<organism evidence="1 2">
    <name type="scientific">Deinococcus navajonensis</name>
    <dbReference type="NCBI Taxonomy" id="309884"/>
    <lineage>
        <taxon>Bacteria</taxon>
        <taxon>Thermotogati</taxon>
        <taxon>Deinococcota</taxon>
        <taxon>Deinococci</taxon>
        <taxon>Deinococcales</taxon>
        <taxon>Deinococcaceae</taxon>
        <taxon>Deinococcus</taxon>
    </lineage>
</organism>
<gene>
    <name evidence="1" type="ORF">ACFOZ9_00385</name>
</gene>
<evidence type="ECO:0000313" key="2">
    <source>
        <dbReference type="Proteomes" id="UP001595998"/>
    </source>
</evidence>
<comment type="caution">
    <text evidence="1">The sequence shown here is derived from an EMBL/GenBank/DDBJ whole genome shotgun (WGS) entry which is preliminary data.</text>
</comment>
<protein>
    <submittedName>
        <fullName evidence="1">Uncharacterized protein</fullName>
    </submittedName>
</protein>
<reference evidence="2" key="1">
    <citation type="journal article" date="2019" name="Int. J. Syst. Evol. Microbiol.">
        <title>The Global Catalogue of Microorganisms (GCM) 10K type strain sequencing project: providing services to taxonomists for standard genome sequencing and annotation.</title>
        <authorList>
            <consortium name="The Broad Institute Genomics Platform"/>
            <consortium name="The Broad Institute Genome Sequencing Center for Infectious Disease"/>
            <person name="Wu L."/>
            <person name="Ma J."/>
        </authorList>
    </citation>
    <scope>NUCLEOTIDE SEQUENCE [LARGE SCALE GENOMIC DNA]</scope>
    <source>
        <strain evidence="2">CCUG 56029</strain>
    </source>
</reference>
<name>A0ABV8XLM2_9DEIO</name>
<dbReference type="RefSeq" id="WP_380034882.1">
    <property type="nucleotide sequence ID" value="NZ_JBHSEH010000001.1"/>
</dbReference>